<organism evidence="1 2">
    <name type="scientific">Panagrolaimus sp. JU765</name>
    <dbReference type="NCBI Taxonomy" id="591449"/>
    <lineage>
        <taxon>Eukaryota</taxon>
        <taxon>Metazoa</taxon>
        <taxon>Ecdysozoa</taxon>
        <taxon>Nematoda</taxon>
        <taxon>Chromadorea</taxon>
        <taxon>Rhabditida</taxon>
        <taxon>Tylenchina</taxon>
        <taxon>Panagrolaimomorpha</taxon>
        <taxon>Panagrolaimoidea</taxon>
        <taxon>Panagrolaimidae</taxon>
        <taxon>Panagrolaimus</taxon>
    </lineage>
</organism>
<sequence length="296" mass="33614">MAESTIVKPDMIEKVFIERGGGKTTETFKDLCSLLGFMHKHGSKVKKIENNPENYPSLKALILKYGIVDPYMDDLCSLLGFMHKHGSKVKKIENNPENYPSLKGLVLKYGIIDPYMDGPNGITLQRLAAAFPLENLIAAMNVKPRSYLKDVDFSLPHHWLSIDGAASLIPKDGKYDPLVEIVPRSFIQDVDYTRPHHWLGIDGAASLIPKDRKYDPLVEIVVFYESRKRAVLLRRGESVFDQKSADYAQLCRQKNFSERRDKNKVEALIKAGIIDPTTKEIIFRFEISAKKLTVTY</sequence>
<dbReference type="Proteomes" id="UP000887576">
    <property type="component" value="Unplaced"/>
</dbReference>
<name>A0AC34QY35_9BILA</name>
<evidence type="ECO:0000313" key="1">
    <source>
        <dbReference type="Proteomes" id="UP000887576"/>
    </source>
</evidence>
<proteinExistence type="predicted"/>
<accession>A0AC34QY35</accession>
<dbReference type="WBParaSite" id="JU765_v2.g2021.t1">
    <property type="protein sequence ID" value="JU765_v2.g2021.t1"/>
    <property type="gene ID" value="JU765_v2.g2021"/>
</dbReference>
<protein>
    <submittedName>
        <fullName evidence="2">Uncharacterized protein</fullName>
    </submittedName>
</protein>
<reference evidence="2" key="1">
    <citation type="submission" date="2022-11" db="UniProtKB">
        <authorList>
            <consortium name="WormBaseParasite"/>
        </authorList>
    </citation>
    <scope>IDENTIFICATION</scope>
</reference>
<evidence type="ECO:0000313" key="2">
    <source>
        <dbReference type="WBParaSite" id="JU765_v2.g2021.t1"/>
    </source>
</evidence>